<name>A0A6J4KTJ7_9GAMM</name>
<dbReference type="EMBL" id="CADCUA010000240">
    <property type="protein sequence ID" value="CAA9313574.1"/>
    <property type="molecule type" value="Genomic_DNA"/>
</dbReference>
<feature type="region of interest" description="Disordered" evidence="1">
    <location>
        <begin position="1"/>
        <end position="134"/>
    </location>
</feature>
<protein>
    <submittedName>
        <fullName evidence="2">Anti-sigma B factor RsbT</fullName>
    </submittedName>
</protein>
<sequence>DRAGCGAHAAPQGDGHRDRAPGRAAARDPPQVLARGPDQDGDRRERARPQCAGLRRRRRHGLGSRAQRRPPWPEAVVHRPGPGHPGHGTRADRRLDLRRRPRPRPVRHATPRQRFRAAQRTRSGHPRCDHAVAV</sequence>
<feature type="compositionally biased region" description="Basic residues" evidence="1">
    <location>
        <begin position="54"/>
        <end position="68"/>
    </location>
</feature>
<accession>A0A6J4KTJ7</accession>
<dbReference type="AlphaFoldDB" id="A0A6J4KTJ7"/>
<feature type="non-terminal residue" evidence="2">
    <location>
        <position position="134"/>
    </location>
</feature>
<reference evidence="2" key="1">
    <citation type="submission" date="2020-02" db="EMBL/GenBank/DDBJ databases">
        <authorList>
            <person name="Meier V. D."/>
        </authorList>
    </citation>
    <scope>NUCLEOTIDE SEQUENCE</scope>
    <source>
        <strain evidence="2">AVDCRST_MAG71</strain>
    </source>
</reference>
<evidence type="ECO:0000256" key="1">
    <source>
        <dbReference type="SAM" id="MobiDB-lite"/>
    </source>
</evidence>
<feature type="compositionally biased region" description="Basic and acidic residues" evidence="1">
    <location>
        <begin position="37"/>
        <end position="48"/>
    </location>
</feature>
<organism evidence="2">
    <name type="scientific">uncultured Lysobacter sp</name>
    <dbReference type="NCBI Taxonomy" id="271060"/>
    <lineage>
        <taxon>Bacteria</taxon>
        <taxon>Pseudomonadati</taxon>
        <taxon>Pseudomonadota</taxon>
        <taxon>Gammaproteobacteria</taxon>
        <taxon>Lysobacterales</taxon>
        <taxon>Lysobacteraceae</taxon>
        <taxon>Lysobacter</taxon>
        <taxon>environmental samples</taxon>
    </lineage>
</organism>
<proteinExistence type="predicted"/>
<gene>
    <name evidence="2" type="ORF">AVDCRST_MAG71-850</name>
</gene>
<evidence type="ECO:0000313" key="2">
    <source>
        <dbReference type="EMBL" id="CAA9313574.1"/>
    </source>
</evidence>
<feature type="non-terminal residue" evidence="2">
    <location>
        <position position="1"/>
    </location>
</feature>
<feature type="compositionally biased region" description="Basic residues" evidence="1">
    <location>
        <begin position="96"/>
        <end position="125"/>
    </location>
</feature>